<feature type="region of interest" description="Disordered" evidence="1">
    <location>
        <begin position="33"/>
        <end position="52"/>
    </location>
</feature>
<name>A0ABS6D157_9FIRM</name>
<dbReference type="InterPro" id="IPR006059">
    <property type="entry name" value="SBP"/>
</dbReference>
<dbReference type="RefSeq" id="WP_216240248.1">
    <property type="nucleotide sequence ID" value="NZ_JABACJ020000003.1"/>
</dbReference>
<protein>
    <submittedName>
        <fullName evidence="3">Extracellular solute-binding protein</fullName>
    </submittedName>
</protein>
<evidence type="ECO:0000313" key="3">
    <source>
        <dbReference type="EMBL" id="MBU3875330.1"/>
    </source>
</evidence>
<dbReference type="InterPro" id="IPR050490">
    <property type="entry name" value="Bact_solute-bd_prot1"/>
</dbReference>
<keyword evidence="2" id="KW-0732">Signal</keyword>
<evidence type="ECO:0000313" key="4">
    <source>
        <dbReference type="Proteomes" id="UP000723714"/>
    </source>
</evidence>
<reference evidence="3 4" key="1">
    <citation type="submission" date="2021-06" db="EMBL/GenBank/DDBJ databases">
        <title>Faecalicatena sp. nov. isolated from porcine feces.</title>
        <authorList>
            <person name="Oh B.S."/>
            <person name="Lee J.H."/>
        </authorList>
    </citation>
    <scope>NUCLEOTIDE SEQUENCE [LARGE SCALE GENOMIC DNA]</scope>
    <source>
        <strain evidence="3 4">AGMB00832</strain>
    </source>
</reference>
<organism evidence="3 4">
    <name type="scientific">Faecalicatena faecalis</name>
    <dbReference type="NCBI Taxonomy" id="2726362"/>
    <lineage>
        <taxon>Bacteria</taxon>
        <taxon>Bacillati</taxon>
        <taxon>Bacillota</taxon>
        <taxon>Clostridia</taxon>
        <taxon>Lachnospirales</taxon>
        <taxon>Lachnospiraceae</taxon>
        <taxon>Faecalicatena</taxon>
    </lineage>
</organism>
<gene>
    <name evidence="3" type="ORF">HGO97_005795</name>
</gene>
<dbReference type="Pfam" id="PF13416">
    <property type="entry name" value="SBP_bac_8"/>
    <property type="match status" value="1"/>
</dbReference>
<dbReference type="Proteomes" id="UP000723714">
    <property type="component" value="Unassembled WGS sequence"/>
</dbReference>
<keyword evidence="4" id="KW-1185">Reference proteome</keyword>
<dbReference type="PANTHER" id="PTHR43649:SF12">
    <property type="entry name" value="DIACETYLCHITOBIOSE BINDING PROTEIN DASA"/>
    <property type="match status" value="1"/>
</dbReference>
<dbReference type="EMBL" id="JABACJ020000003">
    <property type="protein sequence ID" value="MBU3875330.1"/>
    <property type="molecule type" value="Genomic_DNA"/>
</dbReference>
<dbReference type="PANTHER" id="PTHR43649">
    <property type="entry name" value="ARABINOSE-BINDING PROTEIN-RELATED"/>
    <property type="match status" value="1"/>
</dbReference>
<dbReference type="PROSITE" id="PS51257">
    <property type="entry name" value="PROKAR_LIPOPROTEIN"/>
    <property type="match status" value="1"/>
</dbReference>
<proteinExistence type="predicted"/>
<sequence length="795" mass="87263">MNKWKRILAAAMTGMICLSFTACGKDGGENKDLNGTKEASAEDGEGSGSRGRLVEHIQDGPKGELLDIQVVKDGNLRAFTSTGIYDSPDRGDSWKPWDAQPKELSDGFETSLREDGDTGLRISAAAIGSDGSLFYAALRDEAEYKVIRPDGSEQILNLELPAAEPDQRGMTALSSFGSRIYAAAFAENGDLFCTDNLNIYQIDADSLTVKHTYEVELTDYEGMTGGFEFCTSGDKLYVIVQEYQPQGSSATEESGASDIKFDIEVRTYQTDTFENTEDEDVLSDFLSGSEGGAGDFANLTLPGASDHALYFVNKNGIYRYDTQGTIVEKIFNGSFGQMSNPAVMLSIGAAQDKDHLYLSDTDGRIIRYEYDPDAASSPEKSLAVYTLYDNRAVRQAISAFQTQNPDVLVKLEVGITGENAVTRADALKTLNTSIMAGDGPDILLMDGMPIESYMEKGLLADMSDVIEKVDQSDGLFKNILGCYQKKGEYLAVPTRFAVPVLMAENDFLSQTETLGDLADALTEYGQEYPDKSTFMENIAASNLLLILMPASSPAWINQDGTLNQKALKQFFTDAKRIQDIRQPYESFEYTASDAEFFNQAPFMTSAEYLTTESGFTDSEMYLANIRRGMDLCALISKINTVSDGSYKLAPGQAEGTYIPMSTIGISAKSTKTELAEEFCTFLLQDAQDFTLEDSWPVNIAAFDKKLLKPEDIQEGMRTIESDIGEGTFEMEYTWPSKEQADAFKKLAGELKTPAVTDEFITRTVFEEGTKCMNGESSVSDTVDKITQKVNLYLAE</sequence>
<evidence type="ECO:0000256" key="2">
    <source>
        <dbReference type="SAM" id="SignalP"/>
    </source>
</evidence>
<comment type="caution">
    <text evidence="3">The sequence shown here is derived from an EMBL/GenBank/DDBJ whole genome shotgun (WGS) entry which is preliminary data.</text>
</comment>
<accession>A0ABS6D157</accession>
<evidence type="ECO:0000256" key="1">
    <source>
        <dbReference type="SAM" id="MobiDB-lite"/>
    </source>
</evidence>
<feature type="signal peptide" evidence="2">
    <location>
        <begin position="1"/>
        <end position="24"/>
    </location>
</feature>
<feature type="chain" id="PRO_5047448461" evidence="2">
    <location>
        <begin position="25"/>
        <end position="795"/>
    </location>
</feature>